<organism evidence="2 3">
    <name type="scientific">Alkalibacillus salilacus</name>
    <dbReference type="NCBI Taxonomy" id="284582"/>
    <lineage>
        <taxon>Bacteria</taxon>
        <taxon>Bacillati</taxon>
        <taxon>Bacillota</taxon>
        <taxon>Bacilli</taxon>
        <taxon>Bacillales</taxon>
        <taxon>Bacillaceae</taxon>
        <taxon>Alkalibacillus</taxon>
    </lineage>
</organism>
<proteinExistence type="predicted"/>
<name>A0ABT9VET5_9BACI</name>
<keyword evidence="3" id="KW-1185">Reference proteome</keyword>
<evidence type="ECO:0000313" key="3">
    <source>
        <dbReference type="Proteomes" id="UP001224359"/>
    </source>
</evidence>
<dbReference type="Proteomes" id="UP001224359">
    <property type="component" value="Unassembled WGS sequence"/>
</dbReference>
<dbReference type="InterPro" id="IPR012312">
    <property type="entry name" value="Hemerythrin-like"/>
</dbReference>
<feature type="domain" description="Hemerythrin-like" evidence="1">
    <location>
        <begin position="12"/>
        <end position="128"/>
    </location>
</feature>
<dbReference type="Gene3D" id="1.20.120.520">
    <property type="entry name" value="nmb1532 protein domain like"/>
    <property type="match status" value="1"/>
</dbReference>
<protein>
    <submittedName>
        <fullName evidence="2">Hemerythrin-like domain-containing protein</fullName>
    </submittedName>
</protein>
<gene>
    <name evidence="2" type="ORF">J2S77_001279</name>
</gene>
<comment type="caution">
    <text evidence="2">The sequence shown here is derived from an EMBL/GenBank/DDBJ whole genome shotgun (WGS) entry which is preliminary data.</text>
</comment>
<reference evidence="2 3" key="1">
    <citation type="submission" date="2023-07" db="EMBL/GenBank/DDBJ databases">
        <title>Genomic Encyclopedia of Type Strains, Phase IV (KMG-IV): sequencing the most valuable type-strain genomes for metagenomic binning, comparative biology and taxonomic classification.</title>
        <authorList>
            <person name="Goeker M."/>
        </authorList>
    </citation>
    <scope>NUCLEOTIDE SEQUENCE [LARGE SCALE GENOMIC DNA]</scope>
    <source>
        <strain evidence="2 3">DSM 16460</strain>
    </source>
</reference>
<dbReference type="EMBL" id="JAUSTQ010000004">
    <property type="protein sequence ID" value="MDQ0159315.1"/>
    <property type="molecule type" value="Genomic_DNA"/>
</dbReference>
<evidence type="ECO:0000313" key="2">
    <source>
        <dbReference type="EMBL" id="MDQ0159315.1"/>
    </source>
</evidence>
<dbReference type="RefSeq" id="WP_306975698.1">
    <property type="nucleotide sequence ID" value="NZ_JAUSTQ010000004.1"/>
</dbReference>
<sequence>MKRHESLYPLSHHHHHALVMAVDMTQVGTEKEKHSYREMLRQLIDFWEKDGNQHFHDEETVLIPLYLAYGEEIDHEAVKRMLYEHAQVRGYVHQLRHSTRAMTNEMQELGQLLQDHIRFEERHLFPKVEEQIPEKYLYQANGQFMRDSYSGF</sequence>
<evidence type="ECO:0000259" key="1">
    <source>
        <dbReference type="Pfam" id="PF01814"/>
    </source>
</evidence>
<accession>A0ABT9VET5</accession>
<dbReference type="Pfam" id="PF01814">
    <property type="entry name" value="Hemerythrin"/>
    <property type="match status" value="1"/>
</dbReference>